<protein>
    <recommendedName>
        <fullName evidence="3">Response regulatory domain-containing protein</fullName>
    </recommendedName>
</protein>
<keyword evidence="1 2" id="KW-0597">Phosphoprotein</keyword>
<dbReference type="PANTHER" id="PTHR44591:SF3">
    <property type="entry name" value="RESPONSE REGULATORY DOMAIN-CONTAINING PROTEIN"/>
    <property type="match status" value="1"/>
</dbReference>
<name>A0A2M7Q6X5_9BACT</name>
<dbReference type="InterPro" id="IPR050595">
    <property type="entry name" value="Bact_response_regulator"/>
</dbReference>
<accession>A0A2M7Q6X5</accession>
<dbReference type="PROSITE" id="PS50110">
    <property type="entry name" value="RESPONSE_REGULATORY"/>
    <property type="match status" value="1"/>
</dbReference>
<evidence type="ECO:0000313" key="4">
    <source>
        <dbReference type="EMBL" id="PIY58724.1"/>
    </source>
</evidence>
<evidence type="ECO:0000256" key="1">
    <source>
        <dbReference type="ARBA" id="ARBA00022553"/>
    </source>
</evidence>
<dbReference type="InterPro" id="IPR011006">
    <property type="entry name" value="CheY-like_superfamily"/>
</dbReference>
<evidence type="ECO:0000259" key="3">
    <source>
        <dbReference type="PROSITE" id="PS50110"/>
    </source>
</evidence>
<dbReference type="EMBL" id="PFKX01000015">
    <property type="protein sequence ID" value="PIY58724.1"/>
    <property type="molecule type" value="Genomic_DNA"/>
</dbReference>
<evidence type="ECO:0000256" key="2">
    <source>
        <dbReference type="PROSITE-ProRule" id="PRU00169"/>
    </source>
</evidence>
<comment type="caution">
    <text evidence="4">The sequence shown here is derived from an EMBL/GenBank/DDBJ whole genome shotgun (WGS) entry which is preliminary data.</text>
</comment>
<dbReference type="SUPFAM" id="SSF52172">
    <property type="entry name" value="CheY-like"/>
    <property type="match status" value="1"/>
</dbReference>
<proteinExistence type="predicted"/>
<dbReference type="PANTHER" id="PTHR44591">
    <property type="entry name" value="STRESS RESPONSE REGULATOR PROTEIN 1"/>
    <property type="match status" value="1"/>
</dbReference>
<dbReference type="Pfam" id="PF00072">
    <property type="entry name" value="Response_reg"/>
    <property type="match status" value="1"/>
</dbReference>
<dbReference type="Gene3D" id="3.40.50.2300">
    <property type="match status" value="1"/>
</dbReference>
<dbReference type="Proteomes" id="UP000230732">
    <property type="component" value="Unassembled WGS sequence"/>
</dbReference>
<organism evidence="4 5">
    <name type="scientific">Candidatus Yonathbacteria bacterium CG_4_10_14_0_8_um_filter_43_17</name>
    <dbReference type="NCBI Taxonomy" id="1975099"/>
    <lineage>
        <taxon>Bacteria</taxon>
        <taxon>Candidatus Yonathiibacteriota</taxon>
    </lineage>
</organism>
<feature type="domain" description="Response regulatory" evidence="3">
    <location>
        <begin position="36"/>
        <end position="153"/>
    </location>
</feature>
<evidence type="ECO:0000313" key="5">
    <source>
        <dbReference type="Proteomes" id="UP000230732"/>
    </source>
</evidence>
<sequence>MGRILNIESKYQCAIYFPPSFCLVYNTTDMTDQKKIILVVEDEEPMQLVLRDVLKVEGYIVLEAKNGIEGLELALKEHPDLILLDILMPKMDGLEMLKNLRADEWGRSVPVIVLTNLSDNEDIAKAVEEDVFEYFVKTDIRIDEVIARIREKID</sequence>
<gene>
    <name evidence="4" type="ORF">COY98_00550</name>
</gene>
<dbReference type="InterPro" id="IPR001789">
    <property type="entry name" value="Sig_transdc_resp-reg_receiver"/>
</dbReference>
<feature type="modified residue" description="4-aspartylphosphate" evidence="2">
    <location>
        <position position="85"/>
    </location>
</feature>
<reference evidence="5" key="1">
    <citation type="submission" date="2017-09" db="EMBL/GenBank/DDBJ databases">
        <title>Depth-based differentiation of microbial function through sediment-hosted aquifers and enrichment of novel symbionts in the deep terrestrial subsurface.</title>
        <authorList>
            <person name="Probst A.J."/>
            <person name="Ladd B."/>
            <person name="Jarett J.K."/>
            <person name="Geller-Mcgrath D.E."/>
            <person name="Sieber C.M.K."/>
            <person name="Emerson J.B."/>
            <person name="Anantharaman K."/>
            <person name="Thomas B.C."/>
            <person name="Malmstrom R."/>
            <person name="Stieglmeier M."/>
            <person name="Klingl A."/>
            <person name="Woyke T."/>
            <person name="Ryan C.M."/>
            <person name="Banfield J.F."/>
        </authorList>
    </citation>
    <scope>NUCLEOTIDE SEQUENCE [LARGE SCALE GENOMIC DNA]</scope>
</reference>
<dbReference type="GO" id="GO:0000160">
    <property type="term" value="P:phosphorelay signal transduction system"/>
    <property type="evidence" value="ECO:0007669"/>
    <property type="project" value="InterPro"/>
</dbReference>
<dbReference type="AlphaFoldDB" id="A0A2M7Q6X5"/>
<dbReference type="SMART" id="SM00448">
    <property type="entry name" value="REC"/>
    <property type="match status" value="1"/>
</dbReference>